<reference evidence="2" key="1">
    <citation type="submission" date="2020-07" db="EMBL/GenBank/DDBJ databases">
        <title>Carbapenem Resistant Aeromonas hydrophila Carrying blacphA7 Isolated from Two Solid Organ Transplant Patients.</title>
        <authorList>
            <person name="Hilt E."/>
            <person name="Fitzwater S.P."/>
            <person name="Ward K."/>
            <person name="De St Maurice A."/>
            <person name="Chandrasekaran S."/>
            <person name="Garner O.B."/>
            <person name="Yang S."/>
        </authorList>
    </citation>
    <scope>NUCLEOTIDE SEQUENCE</scope>
    <source>
        <strain evidence="2">B-1</strain>
    </source>
</reference>
<feature type="compositionally biased region" description="Basic and acidic residues" evidence="1">
    <location>
        <begin position="157"/>
        <end position="172"/>
    </location>
</feature>
<feature type="region of interest" description="Disordered" evidence="1">
    <location>
        <begin position="157"/>
        <end position="182"/>
    </location>
</feature>
<sequence length="182" mass="20551">MLRENGRGSIPVTQLYIPYKHRDEIASPFKERDLSHLAFGHLTFIDDQSHQSTENNEYARQPKPVDVEGIVPPRAKKLPKKPQTVRRDKTEVAELQMQKPLFDPKFMSPFTEKESVSGSSDNDALTLVLTGSEAAEIIAHADGQYLEVTTLEPLHEAETVNDEVRSLDDKQTRSLSEPDLEI</sequence>
<name>A0A926FP36_AERHY</name>
<protein>
    <submittedName>
        <fullName evidence="2">Uncharacterized protein</fullName>
    </submittedName>
</protein>
<dbReference type="EMBL" id="JACLAN010000014">
    <property type="protein sequence ID" value="MBC8674365.1"/>
    <property type="molecule type" value="Genomic_DNA"/>
</dbReference>
<evidence type="ECO:0000256" key="1">
    <source>
        <dbReference type="SAM" id="MobiDB-lite"/>
    </source>
</evidence>
<gene>
    <name evidence="2" type="ORF">H2136_20710</name>
</gene>
<organism evidence="2">
    <name type="scientific">Aeromonas hydrophila</name>
    <dbReference type="NCBI Taxonomy" id="644"/>
    <lineage>
        <taxon>Bacteria</taxon>
        <taxon>Pseudomonadati</taxon>
        <taxon>Pseudomonadota</taxon>
        <taxon>Gammaproteobacteria</taxon>
        <taxon>Aeromonadales</taxon>
        <taxon>Aeromonadaceae</taxon>
        <taxon>Aeromonas</taxon>
    </lineage>
</organism>
<dbReference type="AlphaFoldDB" id="A0A926FP36"/>
<feature type="region of interest" description="Disordered" evidence="1">
    <location>
        <begin position="103"/>
        <end position="122"/>
    </location>
</feature>
<feature type="compositionally biased region" description="Basic residues" evidence="1">
    <location>
        <begin position="74"/>
        <end position="84"/>
    </location>
</feature>
<feature type="region of interest" description="Disordered" evidence="1">
    <location>
        <begin position="49"/>
        <end position="89"/>
    </location>
</feature>
<accession>A0A926FP36</accession>
<comment type="caution">
    <text evidence="2">The sequence shown here is derived from an EMBL/GenBank/DDBJ whole genome shotgun (WGS) entry which is preliminary data.</text>
</comment>
<evidence type="ECO:0000313" key="2">
    <source>
        <dbReference type="EMBL" id="MBC8674365.1"/>
    </source>
</evidence>
<proteinExistence type="predicted"/>